<dbReference type="OrthoDB" id="1551227at2"/>
<dbReference type="EMBL" id="MIQH01000313">
    <property type="protein sequence ID" value="OIR25490.1"/>
    <property type="molecule type" value="Genomic_DNA"/>
</dbReference>
<name>A0A1J5TXL0_9GAMM</name>
<feature type="transmembrane region" description="Helical" evidence="1">
    <location>
        <begin position="37"/>
        <end position="55"/>
    </location>
</feature>
<gene>
    <name evidence="3" type="ORF">BGC33_06745</name>
</gene>
<dbReference type="AlphaFoldDB" id="A0A1J5TXL0"/>
<keyword evidence="1" id="KW-0812">Transmembrane</keyword>
<evidence type="ECO:0000259" key="2">
    <source>
        <dbReference type="Pfam" id="PF12358"/>
    </source>
</evidence>
<protein>
    <recommendedName>
        <fullName evidence="2">DUF3644 domain-containing protein</fullName>
    </recommendedName>
</protein>
<reference evidence="4" key="1">
    <citation type="submission" date="2016-09" db="EMBL/GenBank/DDBJ databases">
        <title>Genome Sequence of Bathymodiolus thermophilus sulfur-oxidizing gill endosymbiont.</title>
        <authorList>
            <person name="Ponnudurai R."/>
            <person name="Kleiner M."/>
            <person name="Sayavedra L."/>
            <person name="Thuermer A."/>
            <person name="Felbeck H."/>
            <person name="Schlueter R."/>
            <person name="Schweder T."/>
            <person name="Markert S."/>
        </authorList>
    </citation>
    <scope>NUCLEOTIDE SEQUENCE [LARGE SCALE GENOMIC DNA]</scope>
    <source>
        <strain evidence="4">BAT/CrabSpa'14</strain>
    </source>
</reference>
<sequence>MSRGAPKKVSELLNKAKESALLAVDIYNKPQTSFKSSGFIVLMCIAWTSLLHSIFEKQKTKYFYRKKDSIRFEKIDGENKAWELKKCAKEFFKDENHPIYKNIVLFYELRNKIEHRFLPEIDSKILSECQAFILGFEKVLVEEFGDEYTLLEGAYIPLQLSYGMRKLPKTKESKNILSFIENYRNSLSTDIVNSQDFAYKIYVMPNVGNHRNSSDAAINFIKIDEKNPEEIKKYNDSIIAIKQQKIQVANQGQLKPSMVVAKIKEKTGAEKKIYWHTQMWKKYKVRESKDTCNTKYCQYDEPHKDYIYTEKWVSYLIQEENLNSN</sequence>
<keyword evidence="1" id="KW-0472">Membrane</keyword>
<evidence type="ECO:0000313" key="4">
    <source>
        <dbReference type="Proteomes" id="UP000182798"/>
    </source>
</evidence>
<evidence type="ECO:0000313" key="3">
    <source>
        <dbReference type="EMBL" id="OIR25490.1"/>
    </source>
</evidence>
<accession>A0A1J5TXL0</accession>
<dbReference type="RefSeq" id="WP_071563450.1">
    <property type="nucleotide sequence ID" value="NZ_MIQH01000313.1"/>
</dbReference>
<dbReference type="Proteomes" id="UP000182798">
    <property type="component" value="Unassembled WGS sequence"/>
</dbReference>
<proteinExistence type="predicted"/>
<evidence type="ECO:0000256" key="1">
    <source>
        <dbReference type="SAM" id="Phobius"/>
    </source>
</evidence>
<comment type="caution">
    <text evidence="3">The sequence shown here is derived from an EMBL/GenBank/DDBJ whole genome shotgun (WGS) entry which is preliminary data.</text>
</comment>
<organism evidence="3 4">
    <name type="scientific">Bathymodiolus thermophilus thioautotrophic gill symbiont</name>
    <dbReference type="NCBI Taxonomy" id="2360"/>
    <lineage>
        <taxon>Bacteria</taxon>
        <taxon>Pseudomonadati</taxon>
        <taxon>Pseudomonadota</taxon>
        <taxon>Gammaproteobacteria</taxon>
        <taxon>sulfur-oxidizing symbionts</taxon>
    </lineage>
</organism>
<feature type="domain" description="DUF3644" evidence="2">
    <location>
        <begin position="11"/>
        <end position="187"/>
    </location>
</feature>
<dbReference type="Pfam" id="PF12358">
    <property type="entry name" value="DUF3644"/>
    <property type="match status" value="1"/>
</dbReference>
<keyword evidence="1" id="KW-1133">Transmembrane helix</keyword>
<dbReference type="InterPro" id="IPR022104">
    <property type="entry name" value="DUF3644"/>
</dbReference>